<accession>A0ACC2U195</accession>
<reference evidence="1" key="1">
    <citation type="submission" date="2022-04" db="EMBL/GenBank/DDBJ databases">
        <title>Genome of the entomopathogenic fungus Entomophthora muscae.</title>
        <authorList>
            <person name="Elya C."/>
            <person name="Lovett B.R."/>
            <person name="Lee E."/>
            <person name="Macias A.M."/>
            <person name="Hajek A.E."/>
            <person name="De Bivort B.L."/>
            <person name="Kasson M.T."/>
            <person name="De Fine Licht H.H."/>
            <person name="Stajich J.E."/>
        </authorList>
    </citation>
    <scope>NUCLEOTIDE SEQUENCE</scope>
    <source>
        <strain evidence="1">Berkeley</strain>
    </source>
</reference>
<organism evidence="1 2">
    <name type="scientific">Entomophthora muscae</name>
    <dbReference type="NCBI Taxonomy" id="34485"/>
    <lineage>
        <taxon>Eukaryota</taxon>
        <taxon>Fungi</taxon>
        <taxon>Fungi incertae sedis</taxon>
        <taxon>Zoopagomycota</taxon>
        <taxon>Entomophthoromycotina</taxon>
        <taxon>Entomophthoromycetes</taxon>
        <taxon>Entomophthorales</taxon>
        <taxon>Entomophthoraceae</taxon>
        <taxon>Entomophthora</taxon>
    </lineage>
</organism>
<sequence length="501" mass="57955">MLGIDYLSGWSIAFAAGLVFLSVLRKAFTPPRELAHLPLVPVWSSFWITLTTRGFEEFYDLAAPILIAKGICLVYDLLCSWLILKQAWRYGQWNILLGRAEDVHRIFNESNDFPKLLLTERIPNTKVADFIGDNIIYSNGEDWKRHRKSVNKFFKKQWETRPIIEMTNILICEWEKICDKPISVHNWTERLTLDILGLVLFGLEFNGLSDGKGKVVTLYVQTVSFVYKFLYVAFPFLDKFRKKEIAVIDEYEAMIDNYIESRTAALKEGNINPEADALTAMISANNREENLLSKKELKNTFKMLFLAGHDTTATTLSGILYHLSINQEIQDKLRREIISSLGVNGPISPSEEIVKEMPYLTRVIRESLRLLPPVAIDIERENNSVVQFQGYTIPPHSNIQAHIWHLHREPLYWTNPESFNPERFNPENEKDWGKYWVPFITGTRQCLGLNLAMLELKICLTMIIHKFSVSWPKDKPQTPLPLGPVELIYPKELDLCFTPRY</sequence>
<dbReference type="Proteomes" id="UP001165960">
    <property type="component" value="Unassembled WGS sequence"/>
</dbReference>
<gene>
    <name evidence="1" type="ORF">DSO57_1022572</name>
</gene>
<name>A0ACC2U195_9FUNG</name>
<comment type="caution">
    <text evidence="1">The sequence shown here is derived from an EMBL/GenBank/DDBJ whole genome shotgun (WGS) entry which is preliminary data.</text>
</comment>
<evidence type="ECO:0000313" key="1">
    <source>
        <dbReference type="EMBL" id="KAJ9080662.1"/>
    </source>
</evidence>
<protein>
    <submittedName>
        <fullName evidence="1">Uncharacterized protein</fullName>
    </submittedName>
</protein>
<keyword evidence="2" id="KW-1185">Reference proteome</keyword>
<dbReference type="EMBL" id="QTSX02001534">
    <property type="protein sequence ID" value="KAJ9080662.1"/>
    <property type="molecule type" value="Genomic_DNA"/>
</dbReference>
<evidence type="ECO:0000313" key="2">
    <source>
        <dbReference type="Proteomes" id="UP001165960"/>
    </source>
</evidence>
<proteinExistence type="predicted"/>